<reference evidence="1" key="1">
    <citation type="journal article" date="2015" name="Nature">
        <title>Complex archaea that bridge the gap between prokaryotes and eukaryotes.</title>
        <authorList>
            <person name="Spang A."/>
            <person name="Saw J.H."/>
            <person name="Jorgensen S.L."/>
            <person name="Zaremba-Niedzwiedzka K."/>
            <person name="Martijn J."/>
            <person name="Lind A.E."/>
            <person name="van Eijk R."/>
            <person name="Schleper C."/>
            <person name="Guy L."/>
            <person name="Ettema T.J."/>
        </authorList>
    </citation>
    <scope>NUCLEOTIDE SEQUENCE</scope>
</reference>
<organism evidence="1">
    <name type="scientific">marine sediment metagenome</name>
    <dbReference type="NCBI Taxonomy" id="412755"/>
    <lineage>
        <taxon>unclassified sequences</taxon>
        <taxon>metagenomes</taxon>
        <taxon>ecological metagenomes</taxon>
    </lineage>
</organism>
<dbReference type="AlphaFoldDB" id="A0A0F9KVB3"/>
<accession>A0A0F9KVB3</accession>
<evidence type="ECO:0000313" key="1">
    <source>
        <dbReference type="EMBL" id="KKM86279.1"/>
    </source>
</evidence>
<comment type="caution">
    <text evidence="1">The sequence shown here is derived from an EMBL/GenBank/DDBJ whole genome shotgun (WGS) entry which is preliminary data.</text>
</comment>
<gene>
    <name evidence="1" type="ORF">LCGC14_1280500</name>
</gene>
<protein>
    <submittedName>
        <fullName evidence="1">Uncharacterized protein</fullName>
    </submittedName>
</protein>
<dbReference type="EMBL" id="LAZR01007280">
    <property type="protein sequence ID" value="KKM86279.1"/>
    <property type="molecule type" value="Genomic_DNA"/>
</dbReference>
<feature type="non-terminal residue" evidence="1">
    <location>
        <position position="24"/>
    </location>
</feature>
<sequence>MMKNLYSKGLKITIFLGFFALGLV</sequence>
<proteinExistence type="predicted"/>
<name>A0A0F9KVB3_9ZZZZ</name>